<keyword evidence="3" id="KW-0378">Hydrolase</keyword>
<dbReference type="Gene3D" id="3.90.1300.10">
    <property type="entry name" value="Amidase signature (AS) domain"/>
    <property type="match status" value="1"/>
</dbReference>
<feature type="domain" description="Amidase" evidence="2">
    <location>
        <begin position="44"/>
        <end position="489"/>
    </location>
</feature>
<keyword evidence="4" id="KW-1185">Reference proteome</keyword>
<reference evidence="3 4" key="1">
    <citation type="submission" date="2020-08" db="EMBL/GenBank/DDBJ databases">
        <title>Genomic Encyclopedia of Type Strains, Phase IV (KMG-IV): sequencing the most valuable type-strain genomes for metagenomic binning, comparative biology and taxonomic classification.</title>
        <authorList>
            <person name="Goeker M."/>
        </authorList>
    </citation>
    <scope>NUCLEOTIDE SEQUENCE [LARGE SCALE GENOMIC DNA]</scope>
    <source>
        <strain evidence="3 4">DSM 26723</strain>
    </source>
</reference>
<protein>
    <submittedName>
        <fullName evidence="3">Amidase</fullName>
        <ecNumber evidence="3">3.5.1.4</ecNumber>
    </submittedName>
</protein>
<dbReference type="SUPFAM" id="SSF75304">
    <property type="entry name" value="Amidase signature (AS) enzymes"/>
    <property type="match status" value="1"/>
</dbReference>
<dbReference type="PANTHER" id="PTHR42678">
    <property type="entry name" value="AMIDASE"/>
    <property type="match status" value="1"/>
</dbReference>
<dbReference type="EMBL" id="JACHHZ010000005">
    <property type="protein sequence ID" value="MBB6095354.1"/>
    <property type="molecule type" value="Genomic_DNA"/>
</dbReference>
<name>A0A841HRS8_9GAMM</name>
<dbReference type="RefSeq" id="WP_184334736.1">
    <property type="nucleotide sequence ID" value="NZ_JACHHZ010000005.1"/>
</dbReference>
<evidence type="ECO:0000256" key="1">
    <source>
        <dbReference type="SAM" id="SignalP"/>
    </source>
</evidence>
<dbReference type="InterPro" id="IPR023631">
    <property type="entry name" value="Amidase_dom"/>
</dbReference>
<dbReference type="Pfam" id="PF01425">
    <property type="entry name" value="Amidase"/>
    <property type="match status" value="1"/>
</dbReference>
<accession>A0A841HRS8</accession>
<dbReference type="Proteomes" id="UP000588068">
    <property type="component" value="Unassembled WGS sequence"/>
</dbReference>
<dbReference type="NCBIfam" id="NF006006">
    <property type="entry name" value="PRK08137.1"/>
    <property type="match status" value="1"/>
</dbReference>
<dbReference type="AlphaFoldDB" id="A0A841HRS8"/>
<dbReference type="EC" id="3.5.1.4" evidence="3"/>
<comment type="caution">
    <text evidence="3">The sequence shown here is derived from an EMBL/GenBank/DDBJ whole genome shotgun (WGS) entry which is preliminary data.</text>
</comment>
<gene>
    <name evidence="3" type="ORF">HNQ60_004244</name>
</gene>
<dbReference type="InterPro" id="IPR036928">
    <property type="entry name" value="AS_sf"/>
</dbReference>
<feature type="chain" id="PRO_5032959986" evidence="1">
    <location>
        <begin position="20"/>
        <end position="512"/>
    </location>
</feature>
<organism evidence="3 4">
    <name type="scientific">Povalibacter uvarum</name>
    <dbReference type="NCBI Taxonomy" id="732238"/>
    <lineage>
        <taxon>Bacteria</taxon>
        <taxon>Pseudomonadati</taxon>
        <taxon>Pseudomonadota</taxon>
        <taxon>Gammaproteobacteria</taxon>
        <taxon>Steroidobacterales</taxon>
        <taxon>Steroidobacteraceae</taxon>
        <taxon>Povalibacter</taxon>
    </lineage>
</organism>
<evidence type="ECO:0000313" key="4">
    <source>
        <dbReference type="Proteomes" id="UP000588068"/>
    </source>
</evidence>
<sequence length="512" mass="54418">MRPALLLLASLLCATHTFAAGSGERSIAELQQELAKGRTSSAALVREFTSRIDAIDRRGPQLKSVLALNPRAMEQARQLDRERNEKGPRGPLHGIPILLKDNIESLDPLPTTAGSLALIDNVTGRDAPVVASLRAAGAVILGKTNLSEWANFRSTPSISGWSAVGGLTKNPHVLDRSACGSSSGSAVAVAAGLAMASVGTETDGSIVCPAAMNGIVGLKPTLGLLSGERIVPIAHSQDAPGPMTRSVADAALMLAAMVDSQEACRARESRCRVSDYVAATTVTSLAGKRIGVLRFRKGRWPRIEVTYDQALAHLRDAGATLIEVELPDEDPIESAEGVVFITEFRVDLNRYLATTAPAVKVRDLAQLIQFNRTNPRELALFGQELFERSEAAAEQDPAVYREALAASKRLATEGLDGLLRGQKLDFLVAPTAGAAWRIDLVNGDHFPGSFSTFAAVAGYPHLTVPMGTVRQLPIGISFIGSPWAEAELLAAGAVFERRARVRVMPGFVESVD</sequence>
<evidence type="ECO:0000313" key="3">
    <source>
        <dbReference type="EMBL" id="MBB6095354.1"/>
    </source>
</evidence>
<feature type="signal peptide" evidence="1">
    <location>
        <begin position="1"/>
        <end position="19"/>
    </location>
</feature>
<evidence type="ECO:0000259" key="2">
    <source>
        <dbReference type="Pfam" id="PF01425"/>
    </source>
</evidence>
<keyword evidence="1" id="KW-0732">Signal</keyword>
<dbReference type="GO" id="GO:0004040">
    <property type="term" value="F:amidase activity"/>
    <property type="evidence" value="ECO:0007669"/>
    <property type="project" value="UniProtKB-EC"/>
</dbReference>
<dbReference type="PANTHER" id="PTHR42678:SF34">
    <property type="entry name" value="OS04G0183300 PROTEIN"/>
    <property type="match status" value="1"/>
</dbReference>
<proteinExistence type="predicted"/>